<reference evidence="4 5" key="1">
    <citation type="submission" date="2021-03" db="EMBL/GenBank/DDBJ databases">
        <title>Sequencing the genomes of 1000 actinobacteria strains.</title>
        <authorList>
            <person name="Klenk H.-P."/>
        </authorList>
    </citation>
    <scope>NUCLEOTIDE SEQUENCE [LARGE SCALE GENOMIC DNA]</scope>
    <source>
        <strain evidence="4 5">DSM 24221</strain>
    </source>
</reference>
<sequence>MDAARSVQKRELILERALEVFVAHGYVGTTTDQLAAAASVSKQTLYKEFGDKEGVFAALIRFACDRVDDPFAPLVDQMRNIDSADDAVALMATQFSRSIMSPYVQQLRRLVIAEATRFPDLGQLYWEEGFLRVVNSVARCLSILDERGMMEIPEARLAAHHFAGLLLWIPSNQTMFAATMPLGEQELIETITAGSQAFLRAYRVNAA</sequence>
<keyword evidence="1 2" id="KW-0238">DNA-binding</keyword>
<dbReference type="SUPFAM" id="SSF46689">
    <property type="entry name" value="Homeodomain-like"/>
    <property type="match status" value="1"/>
</dbReference>
<dbReference type="PRINTS" id="PR00455">
    <property type="entry name" value="HTHTETR"/>
</dbReference>
<dbReference type="Proteomes" id="UP001519362">
    <property type="component" value="Unassembled WGS sequence"/>
</dbReference>
<accession>A0ABS4ZFM0</accession>
<dbReference type="Pfam" id="PF14246">
    <property type="entry name" value="TetR_C_7"/>
    <property type="match status" value="1"/>
</dbReference>
<dbReference type="PANTHER" id="PTHR30055">
    <property type="entry name" value="HTH-TYPE TRANSCRIPTIONAL REGULATOR RUTR"/>
    <property type="match status" value="1"/>
</dbReference>
<evidence type="ECO:0000313" key="5">
    <source>
        <dbReference type="Proteomes" id="UP001519362"/>
    </source>
</evidence>
<evidence type="ECO:0000313" key="4">
    <source>
        <dbReference type="EMBL" id="MBP2436072.1"/>
    </source>
</evidence>
<organism evidence="4 5">
    <name type="scientific">Microbacterium amylolyticum</name>
    <dbReference type="NCBI Taxonomy" id="936337"/>
    <lineage>
        <taxon>Bacteria</taxon>
        <taxon>Bacillati</taxon>
        <taxon>Actinomycetota</taxon>
        <taxon>Actinomycetes</taxon>
        <taxon>Micrococcales</taxon>
        <taxon>Microbacteriaceae</taxon>
        <taxon>Microbacterium</taxon>
    </lineage>
</organism>
<comment type="caution">
    <text evidence="4">The sequence shown here is derived from an EMBL/GenBank/DDBJ whole genome shotgun (WGS) entry which is preliminary data.</text>
</comment>
<feature type="domain" description="HTH tetR-type" evidence="3">
    <location>
        <begin position="7"/>
        <end position="67"/>
    </location>
</feature>
<protein>
    <submittedName>
        <fullName evidence="4">AcrR family transcriptional regulator</fullName>
    </submittedName>
</protein>
<dbReference type="EMBL" id="JAGIOL010000001">
    <property type="protein sequence ID" value="MBP2436072.1"/>
    <property type="molecule type" value="Genomic_DNA"/>
</dbReference>
<dbReference type="InterPro" id="IPR009057">
    <property type="entry name" value="Homeodomain-like_sf"/>
</dbReference>
<dbReference type="InterPro" id="IPR050109">
    <property type="entry name" value="HTH-type_TetR-like_transc_reg"/>
</dbReference>
<evidence type="ECO:0000256" key="1">
    <source>
        <dbReference type="ARBA" id="ARBA00023125"/>
    </source>
</evidence>
<dbReference type="InterPro" id="IPR001647">
    <property type="entry name" value="HTH_TetR"/>
</dbReference>
<keyword evidence="5" id="KW-1185">Reference proteome</keyword>
<name>A0ABS4ZFM0_9MICO</name>
<gene>
    <name evidence="4" type="ORF">JOF34_000658</name>
</gene>
<dbReference type="Pfam" id="PF00440">
    <property type="entry name" value="TetR_N"/>
    <property type="match status" value="1"/>
</dbReference>
<feature type="DNA-binding region" description="H-T-H motif" evidence="2">
    <location>
        <begin position="30"/>
        <end position="49"/>
    </location>
</feature>
<dbReference type="PROSITE" id="PS50977">
    <property type="entry name" value="HTH_TETR_2"/>
    <property type="match status" value="1"/>
</dbReference>
<evidence type="ECO:0000259" key="3">
    <source>
        <dbReference type="PROSITE" id="PS50977"/>
    </source>
</evidence>
<proteinExistence type="predicted"/>
<dbReference type="InterPro" id="IPR039536">
    <property type="entry name" value="TetR_C_Proteobacteria"/>
</dbReference>
<dbReference type="RefSeq" id="WP_165137306.1">
    <property type="nucleotide sequence ID" value="NZ_CP049253.1"/>
</dbReference>
<evidence type="ECO:0000256" key="2">
    <source>
        <dbReference type="PROSITE-ProRule" id="PRU00335"/>
    </source>
</evidence>
<dbReference type="PANTHER" id="PTHR30055:SF146">
    <property type="entry name" value="HTH-TYPE TRANSCRIPTIONAL DUAL REGULATOR CECR"/>
    <property type="match status" value="1"/>
</dbReference>
<dbReference type="Gene3D" id="1.10.357.10">
    <property type="entry name" value="Tetracycline Repressor, domain 2"/>
    <property type="match status" value="1"/>
</dbReference>